<evidence type="ECO:0000313" key="1">
    <source>
        <dbReference type="EMBL" id="KAI3767978.1"/>
    </source>
</evidence>
<dbReference type="EMBL" id="CM042011">
    <property type="protein sequence ID" value="KAI3767978.1"/>
    <property type="molecule type" value="Genomic_DNA"/>
</dbReference>
<reference evidence="2" key="1">
    <citation type="journal article" date="2022" name="Mol. Ecol. Resour.">
        <title>The genomes of chicory, endive, great burdock and yacon provide insights into Asteraceae palaeo-polyploidization history and plant inulin production.</title>
        <authorList>
            <person name="Fan W."/>
            <person name="Wang S."/>
            <person name="Wang H."/>
            <person name="Wang A."/>
            <person name="Jiang F."/>
            <person name="Liu H."/>
            <person name="Zhao H."/>
            <person name="Xu D."/>
            <person name="Zhang Y."/>
        </authorList>
    </citation>
    <scope>NUCLEOTIDE SEQUENCE [LARGE SCALE GENOMIC DNA]</scope>
    <source>
        <strain evidence="2">cv. Punajuju</strain>
    </source>
</reference>
<accession>A0ACB9F9E0</accession>
<evidence type="ECO:0000313" key="2">
    <source>
        <dbReference type="Proteomes" id="UP001055811"/>
    </source>
</evidence>
<proteinExistence type="predicted"/>
<reference evidence="1 2" key="2">
    <citation type="journal article" date="2022" name="Mol. Ecol. Resour.">
        <title>The genomes of chicory, endive, great burdock and yacon provide insights into Asteraceae paleo-polyploidization history and plant inulin production.</title>
        <authorList>
            <person name="Fan W."/>
            <person name="Wang S."/>
            <person name="Wang H."/>
            <person name="Wang A."/>
            <person name="Jiang F."/>
            <person name="Liu H."/>
            <person name="Zhao H."/>
            <person name="Xu D."/>
            <person name="Zhang Y."/>
        </authorList>
    </citation>
    <scope>NUCLEOTIDE SEQUENCE [LARGE SCALE GENOMIC DNA]</scope>
    <source>
        <strain evidence="2">cv. Punajuju</strain>
        <tissue evidence="1">Leaves</tissue>
    </source>
</reference>
<sequence>MEEVPLISSMRAASHNSLSHDDQTKKTVLIEFVVIRTPSEHNILLERPGLLKFGAVASTVHGTLKFHGDRQRMQTTKVLPDTPTGRTHSQGSYGKFPTWIANPVMVKKSDGSWRMCIDYKDLNKACPKDSYPLPKIDQKIESLHGFRWKCFLDAYKGYHPILMKKDDEEKTAFYTDHRTFCYQNMPFGLKNTGATYQRLVDRVFAFQIGRNIEVNIDDMVIKSRTQPKKSKSPSRNADPSHPERHAGPERKTESAGKIRGKVGRKSSPIVQYLER</sequence>
<name>A0ACB9F9E0_CICIN</name>
<protein>
    <submittedName>
        <fullName evidence="1">Uncharacterized protein</fullName>
    </submittedName>
</protein>
<organism evidence="1 2">
    <name type="scientific">Cichorium intybus</name>
    <name type="common">Chicory</name>
    <dbReference type="NCBI Taxonomy" id="13427"/>
    <lineage>
        <taxon>Eukaryota</taxon>
        <taxon>Viridiplantae</taxon>
        <taxon>Streptophyta</taxon>
        <taxon>Embryophyta</taxon>
        <taxon>Tracheophyta</taxon>
        <taxon>Spermatophyta</taxon>
        <taxon>Magnoliopsida</taxon>
        <taxon>eudicotyledons</taxon>
        <taxon>Gunneridae</taxon>
        <taxon>Pentapetalae</taxon>
        <taxon>asterids</taxon>
        <taxon>campanulids</taxon>
        <taxon>Asterales</taxon>
        <taxon>Asteraceae</taxon>
        <taxon>Cichorioideae</taxon>
        <taxon>Cichorieae</taxon>
        <taxon>Cichoriinae</taxon>
        <taxon>Cichorium</taxon>
    </lineage>
</organism>
<dbReference type="Proteomes" id="UP001055811">
    <property type="component" value="Linkage Group LG03"/>
</dbReference>
<gene>
    <name evidence="1" type="ORF">L2E82_18407</name>
</gene>
<keyword evidence="2" id="KW-1185">Reference proteome</keyword>
<comment type="caution">
    <text evidence="1">The sequence shown here is derived from an EMBL/GenBank/DDBJ whole genome shotgun (WGS) entry which is preliminary data.</text>
</comment>